<reference evidence="2" key="1">
    <citation type="submission" date="2021-11" db="EMBL/GenBank/DDBJ databases">
        <title>Citrobacter meridianamericanus sp. nov. isolated from soil.</title>
        <authorList>
            <person name="Furlan J.P.R."/>
            <person name="Stehling E.G."/>
        </authorList>
    </citation>
    <scope>NUCLEOTIDE SEQUENCE</scope>
    <source>
        <strain evidence="2">BR102</strain>
    </source>
</reference>
<sequence length="488" mass="51161">MKRKGFSLLELILVLAVGSAVALIKFQNLKSEQEAMVSKAAGAQIKQIGDAVNGYINIKYDKISTLTTSTGSGNDPGPRICSASSCTITYQTLINEGLLPASFNGMNVNKSSYSIILLRTGTVPNYIVNGLITTTTPWNEGGKLRYDLLGKAMQEAGIDSGMTQSPTVATGFQGEWSENSSVFSNINSAGLLAYRVGYDSAMYSVYLRRDGTLPMTGDLNMGGNSISNIKNITASGDEILGGNITVNGNTSLKGTVNINGTTTVNAPLFVWNDIVGNKIHANGNIEGQNLALVYGATIGSSLMVGNFSIPNDLAGWIQASGDIKSVNGDLYGNKLHIQSIKTVGTNCTGINEGLGTYARDSSGFILSCINGLWTETVVNGNYVPVGSYSGSYSATNNTGKPFKIYAYGGNPPPRKISSGNADDCANTYALIGIVNGITVSNATSANSEWGKSGNIVFDVPAGSSWSIVSNGMRDYGCGAGSFSMISYQ</sequence>
<organism evidence="2 3">
    <name type="scientific">Citrobacter meridianamericanus</name>
    <dbReference type="NCBI Taxonomy" id="2894201"/>
    <lineage>
        <taxon>Bacteria</taxon>
        <taxon>Pseudomonadati</taxon>
        <taxon>Pseudomonadota</taxon>
        <taxon>Gammaproteobacteria</taxon>
        <taxon>Enterobacterales</taxon>
        <taxon>Enterobacteriaceae</taxon>
        <taxon>Citrobacter</taxon>
    </lineage>
</organism>
<evidence type="ECO:0000313" key="3">
    <source>
        <dbReference type="Proteomes" id="UP001139290"/>
    </source>
</evidence>
<protein>
    <submittedName>
        <fullName evidence="2">Prepilin-type N-terminal cleavage/methylation domain-containing protein</fullName>
    </submittedName>
</protein>
<evidence type="ECO:0000313" key="2">
    <source>
        <dbReference type="EMBL" id="MCO5781384.1"/>
    </source>
</evidence>
<comment type="caution">
    <text evidence="2">The sequence shown here is derived from an EMBL/GenBank/DDBJ whole genome shotgun (WGS) entry which is preliminary data.</text>
</comment>
<comment type="subcellular location">
    <subcellularLocation>
        <location evidence="1">Membrane</location>
        <topology evidence="1">Single-pass membrane protein</topology>
    </subcellularLocation>
</comment>
<dbReference type="NCBIfam" id="TIGR02532">
    <property type="entry name" value="IV_pilin_GFxxxE"/>
    <property type="match status" value="1"/>
</dbReference>
<dbReference type="Pfam" id="PF07963">
    <property type="entry name" value="N_methyl"/>
    <property type="match status" value="1"/>
</dbReference>
<dbReference type="EMBL" id="JAJJVQ010000002">
    <property type="protein sequence ID" value="MCO5781384.1"/>
    <property type="molecule type" value="Genomic_DNA"/>
</dbReference>
<dbReference type="InterPro" id="IPR012902">
    <property type="entry name" value="N_methyl_site"/>
</dbReference>
<proteinExistence type="predicted"/>
<gene>
    <name evidence="2" type="ORF">LOD26_08575</name>
</gene>
<evidence type="ECO:0000256" key="1">
    <source>
        <dbReference type="ARBA" id="ARBA00004167"/>
    </source>
</evidence>
<accession>A0ABT1B8P4</accession>
<dbReference type="RefSeq" id="WP_252838102.1">
    <property type="nucleotide sequence ID" value="NZ_JAJJVQ010000002.1"/>
</dbReference>
<dbReference type="Proteomes" id="UP001139290">
    <property type="component" value="Unassembled WGS sequence"/>
</dbReference>
<keyword evidence="3" id="KW-1185">Reference proteome</keyword>
<dbReference type="PROSITE" id="PS00409">
    <property type="entry name" value="PROKAR_NTER_METHYL"/>
    <property type="match status" value="1"/>
</dbReference>
<name>A0ABT1B8P4_9ENTR</name>